<dbReference type="InterPro" id="IPR025510">
    <property type="entry name" value="DUF4397"/>
</dbReference>
<protein>
    <recommendedName>
        <fullName evidence="1">DUF4397 domain-containing protein</fullName>
    </recommendedName>
</protein>
<sequence>MKPFAKYGVAILAALALTACDDDDDDIVVTPPPPTAPIESGYVRVLHASPDAPLVNVLVNDAVALESVDYAAGSGFVELEPAAYTFAVDALLPGDMTARVIEVPDVLIESEMEYSVIAVGKVADETLQPLLLSRPRAEFGEGNIRLQILHASPDAPAVDIYLTEPMADIAMMDPALAAVEFTQNSDLIEVAAGDYQARVTVAGTKDVVYDTGTLSLAAGTDLLLAAVTNTVTGEAPIALVAWSAEGTMSIPDMNAGAELRVVHASPDAPNVNVLANGMTALTDVPYTGFSDYLNVPAGDYQIQVEPTEAPGTFVIDAMITAEQDMAYTVLAINNVAEIAPWVVVDENRRRIATEAGLRLFHASPTAGPVDIYLGTDMDISDEEPAFTGVPIGMETGRLSLAAGDYVVTVTPTGTKDAAIGPLMVTLEANMLYTAIARDEVGGGLPLGLILMDDFVPEPAPAE</sequence>
<dbReference type="Pfam" id="PF14344">
    <property type="entry name" value="DUF4397"/>
    <property type="match status" value="2"/>
</dbReference>
<evidence type="ECO:0000313" key="3">
    <source>
        <dbReference type="Proteomes" id="UP000184268"/>
    </source>
</evidence>
<feature type="domain" description="DUF4397" evidence="1">
    <location>
        <begin position="257"/>
        <end position="372"/>
    </location>
</feature>
<evidence type="ECO:0000313" key="2">
    <source>
        <dbReference type="EMBL" id="SHI18730.1"/>
    </source>
</evidence>
<dbReference type="PROSITE" id="PS51257">
    <property type="entry name" value="PROKAR_LIPOPROTEIN"/>
    <property type="match status" value="1"/>
</dbReference>
<proteinExistence type="predicted"/>
<evidence type="ECO:0000259" key="1">
    <source>
        <dbReference type="Pfam" id="PF14344"/>
    </source>
</evidence>
<name>A0A1M5Z3C9_9GAMM</name>
<accession>A0A1M5Z3C9</accession>
<organism evidence="2 3">
    <name type="scientific">Ferrimonas marina</name>
    <dbReference type="NCBI Taxonomy" id="299255"/>
    <lineage>
        <taxon>Bacteria</taxon>
        <taxon>Pseudomonadati</taxon>
        <taxon>Pseudomonadota</taxon>
        <taxon>Gammaproteobacteria</taxon>
        <taxon>Alteromonadales</taxon>
        <taxon>Ferrimonadaceae</taxon>
        <taxon>Ferrimonas</taxon>
    </lineage>
</organism>
<dbReference type="STRING" id="299255.SAMN02745129_4567"/>
<dbReference type="RefSeq" id="WP_067665962.1">
    <property type="nucleotide sequence ID" value="NZ_FQXG01000009.1"/>
</dbReference>
<dbReference type="EMBL" id="FQXG01000009">
    <property type="protein sequence ID" value="SHI18730.1"/>
    <property type="molecule type" value="Genomic_DNA"/>
</dbReference>
<reference evidence="2 3" key="1">
    <citation type="submission" date="2016-11" db="EMBL/GenBank/DDBJ databases">
        <authorList>
            <person name="Jaros S."/>
            <person name="Januszkiewicz K."/>
            <person name="Wedrychowicz H."/>
        </authorList>
    </citation>
    <scope>NUCLEOTIDE SEQUENCE [LARGE SCALE GENOMIC DNA]</scope>
    <source>
        <strain evidence="2 3">DSM 16917</strain>
    </source>
</reference>
<dbReference type="AlphaFoldDB" id="A0A1M5Z3C9"/>
<dbReference type="OrthoDB" id="9783299at2"/>
<dbReference type="Proteomes" id="UP000184268">
    <property type="component" value="Unassembled WGS sequence"/>
</dbReference>
<feature type="domain" description="DUF4397" evidence="1">
    <location>
        <begin position="42"/>
        <end position="161"/>
    </location>
</feature>
<keyword evidence="3" id="KW-1185">Reference proteome</keyword>
<gene>
    <name evidence="2" type="ORF">SAMN02745129_4567</name>
</gene>